<evidence type="ECO:0000313" key="1">
    <source>
        <dbReference type="EMBL" id="RKQ90616.1"/>
    </source>
</evidence>
<accession>A0A660L8B6</accession>
<dbReference type="EMBL" id="RBIL01000001">
    <property type="protein sequence ID" value="RKQ90616.1"/>
    <property type="molecule type" value="Genomic_DNA"/>
</dbReference>
<evidence type="ECO:0000313" key="2">
    <source>
        <dbReference type="Proteomes" id="UP000278962"/>
    </source>
</evidence>
<dbReference type="RefSeq" id="WP_121247513.1">
    <property type="nucleotide sequence ID" value="NZ_RBIL01000001.1"/>
</dbReference>
<gene>
    <name evidence="1" type="ORF">C8N24_0428</name>
</gene>
<protein>
    <submittedName>
        <fullName evidence="1">Uncharacterized protein</fullName>
    </submittedName>
</protein>
<keyword evidence="2" id="KW-1185">Reference proteome</keyword>
<sequence>MNHARIDITPGLDGEAVVLACFDLGQEEISASAHAVQVITTERFRTAEMSVDDVLEFRELTALADELADHVRQEGIRTIVMRPSRLNAWRHALTHFVESRDEADWAREDDRKALPDARALLWPLADLCADAMRAALSPPAEKPLP</sequence>
<organism evidence="1 2">
    <name type="scientific">Solirubrobacter pauli</name>
    <dbReference type="NCBI Taxonomy" id="166793"/>
    <lineage>
        <taxon>Bacteria</taxon>
        <taxon>Bacillati</taxon>
        <taxon>Actinomycetota</taxon>
        <taxon>Thermoleophilia</taxon>
        <taxon>Solirubrobacterales</taxon>
        <taxon>Solirubrobacteraceae</taxon>
        <taxon>Solirubrobacter</taxon>
    </lineage>
</organism>
<reference evidence="1 2" key="1">
    <citation type="submission" date="2018-10" db="EMBL/GenBank/DDBJ databases">
        <title>Genomic Encyclopedia of Archaeal and Bacterial Type Strains, Phase II (KMG-II): from individual species to whole genera.</title>
        <authorList>
            <person name="Goeker M."/>
        </authorList>
    </citation>
    <scope>NUCLEOTIDE SEQUENCE [LARGE SCALE GENOMIC DNA]</scope>
    <source>
        <strain evidence="1 2">DSM 14954</strain>
    </source>
</reference>
<dbReference type="OrthoDB" id="5243678at2"/>
<dbReference type="AlphaFoldDB" id="A0A660L8B6"/>
<comment type="caution">
    <text evidence="1">The sequence shown here is derived from an EMBL/GenBank/DDBJ whole genome shotgun (WGS) entry which is preliminary data.</text>
</comment>
<dbReference type="Proteomes" id="UP000278962">
    <property type="component" value="Unassembled WGS sequence"/>
</dbReference>
<proteinExistence type="predicted"/>
<name>A0A660L8B6_9ACTN</name>